<gene>
    <name evidence="3" type="ORF">DET59_11182</name>
</gene>
<dbReference type="PANTHER" id="PTHR48107">
    <property type="entry name" value="NADPH-DEPENDENT ALDEHYDE REDUCTASE-LIKE PROTEIN, CHLOROPLASTIC-RELATED"/>
    <property type="match status" value="1"/>
</dbReference>
<dbReference type="EMBL" id="QNRJ01000011">
    <property type="protein sequence ID" value="RBP02985.1"/>
    <property type="molecule type" value="Genomic_DNA"/>
</dbReference>
<dbReference type="PRINTS" id="PR00080">
    <property type="entry name" value="SDRFAMILY"/>
</dbReference>
<accession>A0A366END8</accession>
<evidence type="ECO:0000313" key="3">
    <source>
        <dbReference type="EMBL" id="RBP02985.1"/>
    </source>
</evidence>
<dbReference type="GO" id="GO:0016614">
    <property type="term" value="F:oxidoreductase activity, acting on CH-OH group of donors"/>
    <property type="evidence" value="ECO:0007669"/>
    <property type="project" value="UniProtKB-ARBA"/>
</dbReference>
<dbReference type="PANTHER" id="PTHR48107:SF7">
    <property type="entry name" value="RE15974P"/>
    <property type="match status" value="1"/>
</dbReference>
<dbReference type="AlphaFoldDB" id="A0A366END8"/>
<protein>
    <submittedName>
        <fullName evidence="3">3-oxoacyl-[acyl-carrier protein] reductase</fullName>
    </submittedName>
</protein>
<evidence type="ECO:0000256" key="1">
    <source>
        <dbReference type="ARBA" id="ARBA00006484"/>
    </source>
</evidence>
<dbReference type="SUPFAM" id="SSF51735">
    <property type="entry name" value="NAD(P)-binding Rossmann-fold domains"/>
    <property type="match status" value="1"/>
</dbReference>
<dbReference type="InterPro" id="IPR036291">
    <property type="entry name" value="NAD(P)-bd_dom_sf"/>
</dbReference>
<dbReference type="Proteomes" id="UP000252118">
    <property type="component" value="Unassembled WGS sequence"/>
</dbReference>
<evidence type="ECO:0000313" key="4">
    <source>
        <dbReference type="Proteomes" id="UP000252118"/>
    </source>
</evidence>
<name>A0A366END8_9BACI</name>
<proteinExistence type="inferred from homology"/>
<evidence type="ECO:0000256" key="2">
    <source>
        <dbReference type="ARBA" id="ARBA00023002"/>
    </source>
</evidence>
<reference evidence="3 4" key="1">
    <citation type="submission" date="2018-06" db="EMBL/GenBank/DDBJ databases">
        <title>Freshwater and sediment microbial communities from various areas in North America, analyzing microbe dynamics in response to fracking.</title>
        <authorList>
            <person name="Lamendella R."/>
        </authorList>
    </citation>
    <scope>NUCLEOTIDE SEQUENCE [LARGE SCALE GENOMIC DNA]</scope>
    <source>
        <strain evidence="3 4">97B</strain>
    </source>
</reference>
<dbReference type="Gene3D" id="3.40.50.720">
    <property type="entry name" value="NAD(P)-binding Rossmann-like Domain"/>
    <property type="match status" value="1"/>
</dbReference>
<dbReference type="Pfam" id="PF13561">
    <property type="entry name" value="adh_short_C2"/>
    <property type="match status" value="1"/>
</dbReference>
<dbReference type="CDD" id="cd05233">
    <property type="entry name" value="SDR_c"/>
    <property type="match status" value="1"/>
</dbReference>
<dbReference type="InterPro" id="IPR002347">
    <property type="entry name" value="SDR_fam"/>
</dbReference>
<sequence length="259" mass="28162">MTNLKGKVAIVTGASRSKGIGAAICRSLADAGADIFLTHWTSFDEASGNGVENEFPDALCEELKQMGVRAFHMEVDLSEDGSPRRIMERVEETLGTPSILVNNATFESPANFRTLNKDILDKHYQVNNSGTLMLTMEFAKRYEVAFPERKDGRIINMVSKGPDPNNLAYIASKGMLIAITEPLSVGLAPIGITVNSIDPGPTDSGWINEELRDQLLPMFPMGRLGEPEDAAKLIRFLASDDSGWITGQLIKSEGGFLGK</sequence>
<organism evidence="3 4">
    <name type="scientific">Rossellomorea aquimaris</name>
    <dbReference type="NCBI Taxonomy" id="189382"/>
    <lineage>
        <taxon>Bacteria</taxon>
        <taxon>Bacillati</taxon>
        <taxon>Bacillota</taxon>
        <taxon>Bacilli</taxon>
        <taxon>Bacillales</taxon>
        <taxon>Bacillaceae</taxon>
        <taxon>Rossellomorea</taxon>
    </lineage>
</organism>
<comment type="caution">
    <text evidence="3">The sequence shown here is derived from an EMBL/GenBank/DDBJ whole genome shotgun (WGS) entry which is preliminary data.</text>
</comment>
<keyword evidence="2" id="KW-0560">Oxidoreductase</keyword>
<dbReference type="PRINTS" id="PR00081">
    <property type="entry name" value="GDHRDH"/>
</dbReference>
<dbReference type="RefSeq" id="WP_113970333.1">
    <property type="nucleotide sequence ID" value="NZ_QNRJ01000011.1"/>
</dbReference>
<dbReference type="OrthoDB" id="9803333at2"/>
<dbReference type="NCBIfam" id="NF009389">
    <property type="entry name" value="PRK12748.1"/>
    <property type="match status" value="1"/>
</dbReference>
<comment type="similarity">
    <text evidence="1">Belongs to the short-chain dehydrogenases/reductases (SDR) family.</text>
</comment>